<gene>
    <name evidence="2" type="ORF">ACFSNB_10760</name>
</gene>
<dbReference type="EMBL" id="JBHUIY010000019">
    <property type="protein sequence ID" value="MFD2234284.1"/>
    <property type="molecule type" value="Genomic_DNA"/>
</dbReference>
<feature type="region of interest" description="Disordered" evidence="1">
    <location>
        <begin position="1"/>
        <end position="28"/>
    </location>
</feature>
<evidence type="ECO:0008006" key="4">
    <source>
        <dbReference type="Google" id="ProtNLM"/>
    </source>
</evidence>
<name>A0ABW5CAI4_9PROT</name>
<evidence type="ECO:0000313" key="2">
    <source>
        <dbReference type="EMBL" id="MFD2234284.1"/>
    </source>
</evidence>
<dbReference type="Proteomes" id="UP001597296">
    <property type="component" value="Unassembled WGS sequence"/>
</dbReference>
<reference evidence="3" key="1">
    <citation type="journal article" date="2019" name="Int. J. Syst. Evol. Microbiol.">
        <title>The Global Catalogue of Microorganisms (GCM) 10K type strain sequencing project: providing services to taxonomists for standard genome sequencing and annotation.</title>
        <authorList>
            <consortium name="The Broad Institute Genomics Platform"/>
            <consortium name="The Broad Institute Genome Sequencing Center for Infectious Disease"/>
            <person name="Wu L."/>
            <person name="Ma J."/>
        </authorList>
    </citation>
    <scope>NUCLEOTIDE SEQUENCE [LARGE SCALE GENOMIC DNA]</scope>
    <source>
        <strain evidence="3">KCTC 15012</strain>
    </source>
</reference>
<sequence>MSVSSITGTAATRQTLANGQTATEPGSATFSLSLAATETGRPDGDRASSFPLMSAAMQSALIASQDSAAATSGSGFDVTATPAAGAVTAAAGIGSGTPSGSGAAVLADLDQLVGTLGSSAALTSAATGQAVPAPADVGSLVAKYRNGGSGQGTPGEGSFAGRLFRDLAQDGGTVSA</sequence>
<evidence type="ECO:0000313" key="3">
    <source>
        <dbReference type="Proteomes" id="UP001597296"/>
    </source>
</evidence>
<accession>A0ABW5CAI4</accession>
<protein>
    <recommendedName>
        <fullName evidence="4">Flagellar hook-length control protein FliK</fullName>
    </recommendedName>
</protein>
<organism evidence="2 3">
    <name type="scientific">Phaeospirillum tilakii</name>
    <dbReference type="NCBI Taxonomy" id="741673"/>
    <lineage>
        <taxon>Bacteria</taxon>
        <taxon>Pseudomonadati</taxon>
        <taxon>Pseudomonadota</taxon>
        <taxon>Alphaproteobacteria</taxon>
        <taxon>Rhodospirillales</taxon>
        <taxon>Rhodospirillaceae</taxon>
        <taxon>Phaeospirillum</taxon>
    </lineage>
</organism>
<dbReference type="RefSeq" id="WP_377316349.1">
    <property type="nucleotide sequence ID" value="NZ_JBHUIY010000019.1"/>
</dbReference>
<comment type="caution">
    <text evidence="2">The sequence shown here is derived from an EMBL/GenBank/DDBJ whole genome shotgun (WGS) entry which is preliminary data.</text>
</comment>
<keyword evidence="3" id="KW-1185">Reference proteome</keyword>
<proteinExistence type="predicted"/>
<evidence type="ECO:0000256" key="1">
    <source>
        <dbReference type="SAM" id="MobiDB-lite"/>
    </source>
</evidence>